<dbReference type="RefSeq" id="WP_184137269.1">
    <property type="nucleotide sequence ID" value="NZ_JACHFL010000020.1"/>
</dbReference>
<comment type="caution">
    <text evidence="1">The sequence shown here is derived from an EMBL/GenBank/DDBJ whole genome shotgun (WGS) entry which is preliminary data.</text>
</comment>
<evidence type="ECO:0000313" key="1">
    <source>
        <dbReference type="EMBL" id="MBB5365618.1"/>
    </source>
</evidence>
<keyword evidence="2" id="KW-1185">Reference proteome</keyword>
<evidence type="ECO:0000313" key="2">
    <source>
        <dbReference type="Proteomes" id="UP000552709"/>
    </source>
</evidence>
<proteinExistence type="predicted"/>
<organism evidence="1 2">
    <name type="scientific">Deinococcus humi</name>
    <dbReference type="NCBI Taxonomy" id="662880"/>
    <lineage>
        <taxon>Bacteria</taxon>
        <taxon>Thermotogati</taxon>
        <taxon>Deinococcota</taxon>
        <taxon>Deinococci</taxon>
        <taxon>Deinococcales</taxon>
        <taxon>Deinococcaceae</taxon>
        <taxon>Deinococcus</taxon>
    </lineage>
</organism>
<accession>A0A7W8JZC8</accession>
<sequence>MATTAAAQQPKFETTTDLNAVLGLMKGQVDLYGDRFGTVAFQRGILTLAQSKAITVRVLTNPASAPNMRPLKNVGARVFTLPSRFTGGMVIVRGKAVIIPTGNGFNVLKTTTEVGRIQGLMEQYWTVAKLY</sequence>
<name>A0A7W8JZC8_9DEIO</name>
<dbReference type="Proteomes" id="UP000552709">
    <property type="component" value="Unassembled WGS sequence"/>
</dbReference>
<gene>
    <name evidence="1" type="ORF">HNQ08_004744</name>
</gene>
<dbReference type="EMBL" id="JACHFL010000020">
    <property type="protein sequence ID" value="MBB5365618.1"/>
    <property type="molecule type" value="Genomic_DNA"/>
</dbReference>
<dbReference type="AlphaFoldDB" id="A0A7W8JZC8"/>
<protein>
    <submittedName>
        <fullName evidence="1">Uncharacterized protein</fullName>
    </submittedName>
</protein>
<reference evidence="1 2" key="1">
    <citation type="submission" date="2020-08" db="EMBL/GenBank/DDBJ databases">
        <title>Genomic Encyclopedia of Type Strains, Phase IV (KMG-IV): sequencing the most valuable type-strain genomes for metagenomic binning, comparative biology and taxonomic classification.</title>
        <authorList>
            <person name="Goeker M."/>
        </authorList>
    </citation>
    <scope>NUCLEOTIDE SEQUENCE [LARGE SCALE GENOMIC DNA]</scope>
    <source>
        <strain evidence="1 2">DSM 27939</strain>
    </source>
</reference>